<dbReference type="Gene3D" id="3.30.420.40">
    <property type="match status" value="2"/>
</dbReference>
<evidence type="ECO:0000313" key="5">
    <source>
        <dbReference type="Proteomes" id="UP000225706"/>
    </source>
</evidence>
<dbReference type="PANTHER" id="PTHR14187">
    <property type="entry name" value="ALPHA KINASE/ELONGATION FACTOR 2 KINASE"/>
    <property type="match status" value="1"/>
</dbReference>
<keyword evidence="2" id="KW-0547">Nucleotide-binding</keyword>
<dbReference type="OrthoDB" id="5977344at2759"/>
<dbReference type="AlphaFoldDB" id="A0A2B4RNV1"/>
<dbReference type="GO" id="GO:0140662">
    <property type="term" value="F:ATP-dependent protein folding chaperone"/>
    <property type="evidence" value="ECO:0007669"/>
    <property type="project" value="InterPro"/>
</dbReference>
<evidence type="ECO:0000256" key="3">
    <source>
        <dbReference type="ARBA" id="ARBA00022840"/>
    </source>
</evidence>
<dbReference type="STRING" id="50429.A0A2B4RNV1"/>
<proteinExistence type="inferred from homology"/>
<dbReference type="EMBL" id="LSMT01000409">
    <property type="protein sequence ID" value="PFX18459.1"/>
    <property type="molecule type" value="Genomic_DNA"/>
</dbReference>
<protein>
    <submittedName>
        <fullName evidence="4">Heat shock 70 kDa protein 12A</fullName>
    </submittedName>
</protein>
<comment type="caution">
    <text evidence="4">The sequence shown here is derived from an EMBL/GenBank/DDBJ whole genome shotgun (WGS) entry which is preliminary data.</text>
</comment>
<dbReference type="PANTHER" id="PTHR14187:SF5">
    <property type="entry name" value="HEAT SHOCK 70 KDA PROTEIN 12A"/>
    <property type="match status" value="1"/>
</dbReference>
<dbReference type="InterPro" id="IPR013126">
    <property type="entry name" value="Hsp_70_fam"/>
</dbReference>
<accession>A0A2B4RNV1</accession>
<keyword evidence="3" id="KW-0067">ATP-binding</keyword>
<comment type="similarity">
    <text evidence="1">Belongs to the heat shock protein 70 family.</text>
</comment>
<name>A0A2B4RNV1_STYPI</name>
<dbReference type="Proteomes" id="UP000225706">
    <property type="component" value="Unassembled WGS sequence"/>
</dbReference>
<organism evidence="4 5">
    <name type="scientific">Stylophora pistillata</name>
    <name type="common">Smooth cauliflower coral</name>
    <dbReference type="NCBI Taxonomy" id="50429"/>
    <lineage>
        <taxon>Eukaryota</taxon>
        <taxon>Metazoa</taxon>
        <taxon>Cnidaria</taxon>
        <taxon>Anthozoa</taxon>
        <taxon>Hexacorallia</taxon>
        <taxon>Scleractinia</taxon>
        <taxon>Astrocoeniina</taxon>
        <taxon>Pocilloporidae</taxon>
        <taxon>Stylophora</taxon>
    </lineage>
</organism>
<evidence type="ECO:0000256" key="1">
    <source>
        <dbReference type="ARBA" id="ARBA00007381"/>
    </source>
</evidence>
<reference evidence="5" key="1">
    <citation type="journal article" date="2017" name="bioRxiv">
        <title>Comparative analysis of the genomes of Stylophora pistillata and Acropora digitifera provides evidence for extensive differences between species of corals.</title>
        <authorList>
            <person name="Voolstra C.R."/>
            <person name="Li Y."/>
            <person name="Liew Y.J."/>
            <person name="Baumgarten S."/>
            <person name="Zoccola D."/>
            <person name="Flot J.-F."/>
            <person name="Tambutte S."/>
            <person name="Allemand D."/>
            <person name="Aranda M."/>
        </authorList>
    </citation>
    <scope>NUCLEOTIDE SEQUENCE [LARGE SCALE GENOMIC DNA]</scope>
</reference>
<dbReference type="Pfam" id="PF00012">
    <property type="entry name" value="HSP70"/>
    <property type="match status" value="1"/>
</dbReference>
<dbReference type="SUPFAM" id="SSF53067">
    <property type="entry name" value="Actin-like ATPase domain"/>
    <property type="match status" value="2"/>
</dbReference>
<gene>
    <name evidence="4" type="primary">Hspa12a</name>
    <name evidence="4" type="ORF">AWC38_SpisGene17159</name>
</gene>
<dbReference type="InterPro" id="IPR043129">
    <property type="entry name" value="ATPase_NBD"/>
</dbReference>
<dbReference type="GO" id="GO:0005524">
    <property type="term" value="F:ATP binding"/>
    <property type="evidence" value="ECO:0007669"/>
    <property type="project" value="UniProtKB-KW"/>
</dbReference>
<keyword evidence="5" id="KW-1185">Reference proteome</keyword>
<keyword evidence="4" id="KW-0346">Stress response</keyword>
<dbReference type="CDD" id="cd10229">
    <property type="entry name" value="ASKHA_NBD_HSP70_HSPA12"/>
    <property type="match status" value="1"/>
</dbReference>
<evidence type="ECO:0000313" key="4">
    <source>
        <dbReference type="EMBL" id="PFX18459.1"/>
    </source>
</evidence>
<sequence>MALEVKEKPSLDLQNLYIAVVAIDFGTSYSGFAFSFNKGHEQDAIFMNRDWTNEQGGRTSKAPTCLLLNPDLSFNSFGYDAMENYAQLQNKHEEQKYFFLQHFKMALHSDEKLNKETTIKALNGKEVKAQTVFALSIEFMKDEAIKLLVLETGDNQFKADDIQWVLTVPAIWTPAAKQFMREAANQAGVGKETNPGQLIIALEPETAALFCMERKNIEREYDSDFEGAELSKPRTRYMVVDIGGGTLDVAVHEVVEKGSIKEIDKITGGPYGGIRVNQEFKRLLGDLFGEEKLNAYKEEFPSDWLALMNDFEGKKQGFRMEKGRMTNIRLPASFASLVEQNTVRERYDERDVRLRGNEYLCLSPNIMEVKLFAPVLSNIRDHLKRLQGRTRASNVKTLLLVGGFSDSPILQKEIKKEFSEDFRILVPRNAAIAVVQGAVLFGKNPAKITERVMSTTYGADCSRDFDKNIHPSSKWFLADGRSKCKDLFNRFVKEDEVARSGHTVKKMYSPLHAADTQLTFGFYVAKNPECKFITDEGVTKIGSVTVRSPDTSKGRSRNIEVSMHFGGTEIVATAIDVSSGSTAQTTLDFFHD</sequence>
<evidence type="ECO:0000256" key="2">
    <source>
        <dbReference type="ARBA" id="ARBA00022741"/>
    </source>
</evidence>